<evidence type="ECO:0000259" key="2">
    <source>
        <dbReference type="Pfam" id="PF12708"/>
    </source>
</evidence>
<dbReference type="InterPro" id="IPR012334">
    <property type="entry name" value="Pectin_lyas_fold"/>
</dbReference>
<sequence>MRFLLLLAALLAASPVLAQVDPAKTPPITAKSLRLGGGITCAAGSTCDGSPLSVTVPRTGGVARSAAQRLLDIINVKDHGAKCDYATDDTVAIQAALDAVHPTYGGDVWLPQGGCVVTAPLRLRKPIIHVRGAGQHVSQIITTSSTFNVFELEENYHRFSEFRIAQYGAPTATQVWAIHDNTTGGSADLVIINLEIGGGHSGIYSKGGRTNFWRPKITNIAPATGVGIQLDGPAEARDIYAPYMENAGGQDAKAGIYITGGAGIIITGTQLQKMGTPLWVKPNPNFVITSLIITASYFDTSTGPGMWLDAGPDNTRAITNVMMTGSWASSNSVGVKINGVTSGVHLANCEIYGNSGIGIDTTGAVAVDGLQLTGNQISGNGGAGIVLGSNLQRITVTGNHIGPAGKWGVNVGGILIGSGVDYLTMAANNVSANSSYQITNNSTATHNLLIGNNDGTGNLVLGRPSLPANSTTGFPYMPVIPGDPTGSPVVIGGTAPFAVASSGQKLWVYINGGWKYITLLNP</sequence>
<evidence type="ECO:0008006" key="6">
    <source>
        <dbReference type="Google" id="ProtNLM"/>
    </source>
</evidence>
<dbReference type="RefSeq" id="WP_238235419.1">
    <property type="nucleotide sequence ID" value="NZ_BPQQ01000028.1"/>
</dbReference>
<dbReference type="InterPro" id="IPR039448">
    <property type="entry name" value="Beta_helix"/>
</dbReference>
<evidence type="ECO:0000259" key="3">
    <source>
        <dbReference type="Pfam" id="PF13229"/>
    </source>
</evidence>
<dbReference type="Gene3D" id="2.160.20.10">
    <property type="entry name" value="Single-stranded right-handed beta-helix, Pectin lyase-like"/>
    <property type="match status" value="2"/>
</dbReference>
<proteinExistence type="predicted"/>
<dbReference type="Pfam" id="PF12708">
    <property type="entry name" value="Pect-lyase_RHGA_epim"/>
    <property type="match status" value="1"/>
</dbReference>
<keyword evidence="5" id="KW-1185">Reference proteome</keyword>
<dbReference type="Pfam" id="PF13229">
    <property type="entry name" value="Beta_helix"/>
    <property type="match status" value="1"/>
</dbReference>
<dbReference type="InterPro" id="IPR011050">
    <property type="entry name" value="Pectin_lyase_fold/virulence"/>
</dbReference>
<reference evidence="4" key="2">
    <citation type="submission" date="2021-08" db="EMBL/GenBank/DDBJ databases">
        <authorList>
            <person name="Tani A."/>
            <person name="Ola A."/>
            <person name="Ogura Y."/>
            <person name="Katsura K."/>
            <person name="Hayashi T."/>
        </authorList>
    </citation>
    <scope>NUCLEOTIDE SEQUENCE</scope>
    <source>
        <strain evidence="4">DSM 17168</strain>
    </source>
</reference>
<protein>
    <recommendedName>
        <fullName evidence="6">Pectate lyase superfamily protein domain-containing protein</fullName>
    </recommendedName>
</protein>
<organism evidence="4 5">
    <name type="scientific">Methylobacterium isbiliense</name>
    <dbReference type="NCBI Taxonomy" id="315478"/>
    <lineage>
        <taxon>Bacteria</taxon>
        <taxon>Pseudomonadati</taxon>
        <taxon>Pseudomonadota</taxon>
        <taxon>Alphaproteobacteria</taxon>
        <taxon>Hyphomicrobiales</taxon>
        <taxon>Methylobacteriaceae</taxon>
        <taxon>Methylobacterium</taxon>
    </lineage>
</organism>
<keyword evidence="1" id="KW-0732">Signal</keyword>
<dbReference type="InterPro" id="IPR024535">
    <property type="entry name" value="RHGA/B-epi-like_pectate_lyase"/>
</dbReference>
<evidence type="ECO:0000313" key="5">
    <source>
        <dbReference type="Proteomes" id="UP001055153"/>
    </source>
</evidence>
<accession>A0ABQ4SF33</accession>
<feature type="domain" description="Right handed beta helix" evidence="3">
    <location>
        <begin position="254"/>
        <end position="419"/>
    </location>
</feature>
<dbReference type="SMART" id="SM00710">
    <property type="entry name" value="PbH1"/>
    <property type="match status" value="5"/>
</dbReference>
<gene>
    <name evidence="4" type="ORF">GMJLKIPL_2456</name>
</gene>
<reference evidence="4" key="1">
    <citation type="journal article" date="2021" name="Front. Microbiol.">
        <title>Comprehensive Comparative Genomics and Phenotyping of Methylobacterium Species.</title>
        <authorList>
            <person name="Alessa O."/>
            <person name="Ogura Y."/>
            <person name="Fujitani Y."/>
            <person name="Takami H."/>
            <person name="Hayashi T."/>
            <person name="Sahin N."/>
            <person name="Tani A."/>
        </authorList>
    </citation>
    <scope>NUCLEOTIDE SEQUENCE</scope>
    <source>
        <strain evidence="4">DSM 17168</strain>
    </source>
</reference>
<feature type="domain" description="Rhamnogalacturonase A/B/Epimerase-like pectate lyase" evidence="2">
    <location>
        <begin position="73"/>
        <end position="148"/>
    </location>
</feature>
<name>A0ABQ4SF33_9HYPH</name>
<feature type="chain" id="PRO_5045474061" description="Pectate lyase superfamily protein domain-containing protein" evidence="1">
    <location>
        <begin position="19"/>
        <end position="522"/>
    </location>
</feature>
<evidence type="ECO:0000313" key="4">
    <source>
        <dbReference type="EMBL" id="GJE00533.1"/>
    </source>
</evidence>
<feature type="signal peptide" evidence="1">
    <location>
        <begin position="1"/>
        <end position="18"/>
    </location>
</feature>
<dbReference type="InterPro" id="IPR006626">
    <property type="entry name" value="PbH1"/>
</dbReference>
<evidence type="ECO:0000256" key="1">
    <source>
        <dbReference type="SAM" id="SignalP"/>
    </source>
</evidence>
<comment type="caution">
    <text evidence="4">The sequence shown here is derived from an EMBL/GenBank/DDBJ whole genome shotgun (WGS) entry which is preliminary data.</text>
</comment>
<dbReference type="Proteomes" id="UP001055153">
    <property type="component" value="Unassembled WGS sequence"/>
</dbReference>
<dbReference type="SUPFAM" id="SSF51126">
    <property type="entry name" value="Pectin lyase-like"/>
    <property type="match status" value="1"/>
</dbReference>
<dbReference type="EMBL" id="BPQQ01000028">
    <property type="protein sequence ID" value="GJE00533.1"/>
    <property type="molecule type" value="Genomic_DNA"/>
</dbReference>